<feature type="binding site" evidence="6">
    <location>
        <position position="274"/>
    </location>
    <ligand>
        <name>Zn(2+)</name>
        <dbReference type="ChEBI" id="CHEBI:29105"/>
    </ligand>
</feature>
<feature type="transmembrane region" description="Helical" evidence="7">
    <location>
        <begin position="276"/>
        <end position="296"/>
    </location>
</feature>
<feature type="transmembrane region" description="Helical" evidence="7">
    <location>
        <begin position="203"/>
        <end position="224"/>
    </location>
</feature>
<dbReference type="PANTHER" id="PTHR20855">
    <property type="entry name" value="ADIPOR/PROGESTIN RECEPTOR-RELATED"/>
    <property type="match status" value="1"/>
</dbReference>
<protein>
    <submittedName>
        <fullName evidence="8">Hemolysin-III related-domain-containing protein</fullName>
    </submittedName>
</protein>
<dbReference type="EMBL" id="JAEVFJ010000013">
    <property type="protein sequence ID" value="KAH8101140.1"/>
    <property type="molecule type" value="Genomic_DNA"/>
</dbReference>
<dbReference type="InterPro" id="IPR004254">
    <property type="entry name" value="AdipoR/HlyIII-related"/>
</dbReference>
<evidence type="ECO:0000256" key="2">
    <source>
        <dbReference type="ARBA" id="ARBA00007018"/>
    </source>
</evidence>
<evidence type="ECO:0000313" key="9">
    <source>
        <dbReference type="Proteomes" id="UP000813824"/>
    </source>
</evidence>
<gene>
    <name evidence="8" type="ORF">BXZ70DRAFT_934620</name>
</gene>
<feature type="binding site" evidence="6">
    <location>
        <position position="278"/>
    </location>
    <ligand>
        <name>Zn(2+)</name>
        <dbReference type="ChEBI" id="CHEBI:29105"/>
    </ligand>
</feature>
<feature type="transmembrane region" description="Helical" evidence="7">
    <location>
        <begin position="143"/>
        <end position="165"/>
    </location>
</feature>
<name>A0A8K0UNU8_9AGAR</name>
<proteinExistence type="inferred from homology"/>
<evidence type="ECO:0000256" key="1">
    <source>
        <dbReference type="ARBA" id="ARBA00004141"/>
    </source>
</evidence>
<dbReference type="GO" id="GO:0046872">
    <property type="term" value="F:metal ion binding"/>
    <property type="evidence" value="ECO:0007669"/>
    <property type="project" value="UniProtKB-KW"/>
</dbReference>
<comment type="similarity">
    <text evidence="2">Belongs to the ADIPOR family.</text>
</comment>
<dbReference type="AlphaFoldDB" id="A0A8K0UNU8"/>
<evidence type="ECO:0000256" key="3">
    <source>
        <dbReference type="ARBA" id="ARBA00022692"/>
    </source>
</evidence>
<accession>A0A8K0UNU8</accession>
<keyword evidence="4 7" id="KW-1133">Transmembrane helix</keyword>
<feature type="transmembrane region" description="Helical" evidence="7">
    <location>
        <begin position="108"/>
        <end position="131"/>
    </location>
</feature>
<dbReference type="GO" id="GO:0006882">
    <property type="term" value="P:intracellular zinc ion homeostasis"/>
    <property type="evidence" value="ECO:0007669"/>
    <property type="project" value="TreeGrafter"/>
</dbReference>
<dbReference type="OrthoDB" id="529367at2759"/>
<reference evidence="8" key="1">
    <citation type="journal article" date="2021" name="New Phytol.">
        <title>Evolutionary innovations through gain and loss of genes in the ectomycorrhizal Boletales.</title>
        <authorList>
            <person name="Wu G."/>
            <person name="Miyauchi S."/>
            <person name="Morin E."/>
            <person name="Kuo A."/>
            <person name="Drula E."/>
            <person name="Varga T."/>
            <person name="Kohler A."/>
            <person name="Feng B."/>
            <person name="Cao Y."/>
            <person name="Lipzen A."/>
            <person name="Daum C."/>
            <person name="Hundley H."/>
            <person name="Pangilinan J."/>
            <person name="Johnson J."/>
            <person name="Barry K."/>
            <person name="LaButti K."/>
            <person name="Ng V."/>
            <person name="Ahrendt S."/>
            <person name="Min B."/>
            <person name="Choi I.G."/>
            <person name="Park H."/>
            <person name="Plett J.M."/>
            <person name="Magnuson J."/>
            <person name="Spatafora J.W."/>
            <person name="Nagy L.G."/>
            <person name="Henrissat B."/>
            <person name="Grigoriev I.V."/>
            <person name="Yang Z.L."/>
            <person name="Xu J."/>
            <person name="Martin F.M."/>
        </authorList>
    </citation>
    <scope>NUCLEOTIDE SEQUENCE</scope>
    <source>
        <strain evidence="8">KKN 215</strain>
    </source>
</reference>
<dbReference type="PANTHER" id="PTHR20855:SF52">
    <property type="entry name" value="ADIPONECTIN RECEPTOR PROTEIN"/>
    <property type="match status" value="1"/>
</dbReference>
<keyword evidence="9" id="KW-1185">Reference proteome</keyword>
<evidence type="ECO:0000256" key="4">
    <source>
        <dbReference type="ARBA" id="ARBA00022989"/>
    </source>
</evidence>
<feature type="transmembrane region" description="Helical" evidence="7">
    <location>
        <begin position="236"/>
        <end position="255"/>
    </location>
</feature>
<comment type="subcellular location">
    <subcellularLocation>
        <location evidence="1">Membrane</location>
        <topology evidence="1">Multi-pass membrane protein</topology>
    </subcellularLocation>
</comment>
<keyword evidence="5 7" id="KW-0472">Membrane</keyword>
<keyword evidence="6" id="KW-0479">Metal-binding</keyword>
<keyword evidence="3 7" id="KW-0812">Transmembrane</keyword>
<evidence type="ECO:0000313" key="8">
    <source>
        <dbReference type="EMBL" id="KAH8101140.1"/>
    </source>
</evidence>
<evidence type="ECO:0000256" key="7">
    <source>
        <dbReference type="SAM" id="Phobius"/>
    </source>
</evidence>
<dbReference type="Pfam" id="PF03006">
    <property type="entry name" value="HlyIII"/>
    <property type="match status" value="1"/>
</dbReference>
<dbReference type="Proteomes" id="UP000813824">
    <property type="component" value="Unassembled WGS sequence"/>
</dbReference>
<dbReference type="GO" id="GO:0016020">
    <property type="term" value="C:membrane"/>
    <property type="evidence" value="ECO:0007669"/>
    <property type="project" value="UniProtKB-SubCell"/>
</dbReference>
<feature type="binding site" evidence="6">
    <location>
        <position position="128"/>
    </location>
    <ligand>
        <name>Zn(2+)</name>
        <dbReference type="ChEBI" id="CHEBI:29105"/>
    </ligand>
</feature>
<keyword evidence="6" id="KW-0862">Zinc</keyword>
<evidence type="ECO:0000256" key="6">
    <source>
        <dbReference type="PIRSR" id="PIRSR604254-1"/>
    </source>
</evidence>
<evidence type="ECO:0000256" key="5">
    <source>
        <dbReference type="ARBA" id="ARBA00023136"/>
    </source>
</evidence>
<feature type="transmembrane region" description="Helical" evidence="7">
    <location>
        <begin position="171"/>
        <end position="191"/>
    </location>
</feature>
<dbReference type="GO" id="GO:0038023">
    <property type="term" value="F:signaling receptor activity"/>
    <property type="evidence" value="ECO:0007669"/>
    <property type="project" value="TreeGrafter"/>
</dbReference>
<sequence>MSGVRQRIPSNMNVVNVEDDKRRATPQWTISWSELEGWRRDNEYIVTGYRRLQYSWRGCAASVYGYLHNETVNIHSHLLGALLFAWLLGTFQQVYFSHYEHTTWIDSAVFGIFLGSAVICLLGSASYHTCCIHSMEVAKRFNAIDYAGIVVLIVGSFFPCVYYGFFCDRHYQVMYLSTITVAGIGASYIVLNPEYAKPTHRGARTTVFVALGLCGVIPVLHGIVSHGFTKMVHEMGFLWLLVSGALYLVGALLYANRFPERRWPGTFDYIGASHQIFHCCVVLAALAHYICILTAFDHWHSRKSVCPA</sequence>
<organism evidence="8 9">
    <name type="scientific">Cristinia sonorae</name>
    <dbReference type="NCBI Taxonomy" id="1940300"/>
    <lineage>
        <taxon>Eukaryota</taxon>
        <taxon>Fungi</taxon>
        <taxon>Dikarya</taxon>
        <taxon>Basidiomycota</taxon>
        <taxon>Agaricomycotina</taxon>
        <taxon>Agaricomycetes</taxon>
        <taxon>Agaricomycetidae</taxon>
        <taxon>Agaricales</taxon>
        <taxon>Pleurotineae</taxon>
        <taxon>Stephanosporaceae</taxon>
        <taxon>Cristinia</taxon>
    </lineage>
</organism>
<comment type="caution">
    <text evidence="8">The sequence shown here is derived from an EMBL/GenBank/DDBJ whole genome shotgun (WGS) entry which is preliminary data.</text>
</comment>